<evidence type="ECO:0000256" key="3">
    <source>
        <dbReference type="ARBA" id="ARBA00022729"/>
    </source>
</evidence>
<dbReference type="GO" id="GO:0030288">
    <property type="term" value="C:outer membrane-bounded periplasmic space"/>
    <property type="evidence" value="ECO:0007669"/>
    <property type="project" value="InterPro"/>
</dbReference>
<feature type="compositionally biased region" description="Basic and acidic residues" evidence="5">
    <location>
        <begin position="671"/>
        <end position="690"/>
    </location>
</feature>
<keyword evidence="8" id="KW-1185">Reference proteome</keyword>
<organism evidence="7 8">
    <name type="scientific">Planctopirus ephydatiae</name>
    <dbReference type="NCBI Taxonomy" id="2528019"/>
    <lineage>
        <taxon>Bacteria</taxon>
        <taxon>Pseudomonadati</taxon>
        <taxon>Planctomycetota</taxon>
        <taxon>Planctomycetia</taxon>
        <taxon>Planctomycetales</taxon>
        <taxon>Planctomycetaceae</taxon>
        <taxon>Planctopirus</taxon>
    </lineage>
</organism>
<accession>A0A518GMY1</accession>
<feature type="chain" id="PRO_5022206445" evidence="6">
    <location>
        <begin position="27"/>
        <end position="715"/>
    </location>
</feature>
<dbReference type="PANTHER" id="PTHR30381:SF0">
    <property type="entry name" value="FLAGELLAR P-RING PROTEIN"/>
    <property type="match status" value="1"/>
</dbReference>
<dbReference type="InterPro" id="IPR011989">
    <property type="entry name" value="ARM-like"/>
</dbReference>
<dbReference type="AlphaFoldDB" id="A0A518GMY1"/>
<keyword evidence="7" id="KW-0966">Cell projection</keyword>
<dbReference type="InterPro" id="IPR001782">
    <property type="entry name" value="Flag_FlgI"/>
</dbReference>
<reference evidence="7 8" key="1">
    <citation type="submission" date="2019-02" db="EMBL/GenBank/DDBJ databases">
        <title>Deep-cultivation of Planctomycetes and their phenomic and genomic characterization uncovers novel biology.</title>
        <authorList>
            <person name="Wiegand S."/>
            <person name="Jogler M."/>
            <person name="Boedeker C."/>
            <person name="Pinto D."/>
            <person name="Vollmers J."/>
            <person name="Rivas-Marin E."/>
            <person name="Kohn T."/>
            <person name="Peeters S.H."/>
            <person name="Heuer A."/>
            <person name="Rast P."/>
            <person name="Oberbeckmann S."/>
            <person name="Bunk B."/>
            <person name="Jeske O."/>
            <person name="Meyerdierks A."/>
            <person name="Storesund J.E."/>
            <person name="Kallscheuer N."/>
            <person name="Luecker S."/>
            <person name="Lage O.M."/>
            <person name="Pohl T."/>
            <person name="Merkel B.J."/>
            <person name="Hornburger P."/>
            <person name="Mueller R.-W."/>
            <person name="Bruemmer F."/>
            <person name="Labrenz M."/>
            <person name="Spormann A.M."/>
            <person name="Op den Camp H."/>
            <person name="Overmann J."/>
            <person name="Amann R."/>
            <person name="Jetten M.S.M."/>
            <person name="Mascher T."/>
            <person name="Medema M.H."/>
            <person name="Devos D.P."/>
            <person name="Kaster A.-K."/>
            <person name="Ovreas L."/>
            <person name="Rohde M."/>
            <person name="Galperin M.Y."/>
            <person name="Jogler C."/>
        </authorList>
    </citation>
    <scope>NUCLEOTIDE SEQUENCE [LARGE SCALE GENOMIC DNA]</scope>
    <source>
        <strain evidence="7 8">Spb1</strain>
    </source>
</reference>
<feature type="region of interest" description="Disordered" evidence="5">
    <location>
        <begin position="609"/>
        <end position="715"/>
    </location>
</feature>
<dbReference type="SUPFAM" id="SSF48371">
    <property type="entry name" value="ARM repeat"/>
    <property type="match status" value="1"/>
</dbReference>
<keyword evidence="7" id="KW-0969">Cilium</keyword>
<feature type="region of interest" description="Disordered" evidence="5">
    <location>
        <begin position="559"/>
        <end position="595"/>
    </location>
</feature>
<name>A0A518GMY1_9PLAN</name>
<evidence type="ECO:0000256" key="6">
    <source>
        <dbReference type="SAM" id="SignalP"/>
    </source>
</evidence>
<protein>
    <submittedName>
        <fullName evidence="7">Flagellar basal body P-ring protein</fullName>
    </submittedName>
</protein>
<dbReference type="InterPro" id="IPR016024">
    <property type="entry name" value="ARM-type_fold"/>
</dbReference>
<comment type="function">
    <text evidence="1">Assembles around the rod to form the L-ring and probably protects the motor/basal body from shearing forces during rotation.</text>
</comment>
<keyword evidence="3 6" id="KW-0732">Signal</keyword>
<dbReference type="EMBL" id="CP036299">
    <property type="protein sequence ID" value="QDV29914.1"/>
    <property type="molecule type" value="Genomic_DNA"/>
</dbReference>
<dbReference type="GO" id="GO:0005198">
    <property type="term" value="F:structural molecule activity"/>
    <property type="evidence" value="ECO:0007669"/>
    <property type="project" value="InterPro"/>
</dbReference>
<dbReference type="Gene3D" id="1.25.10.10">
    <property type="entry name" value="Leucine-rich Repeat Variant"/>
    <property type="match status" value="1"/>
</dbReference>
<evidence type="ECO:0000256" key="2">
    <source>
        <dbReference type="ARBA" id="ARBA00004117"/>
    </source>
</evidence>
<evidence type="ECO:0000313" key="7">
    <source>
        <dbReference type="EMBL" id="QDV29914.1"/>
    </source>
</evidence>
<comment type="subcellular location">
    <subcellularLocation>
        <location evidence="2">Bacterial flagellum basal body</location>
    </subcellularLocation>
</comment>
<keyword evidence="4" id="KW-0975">Bacterial flagellum</keyword>
<dbReference type="OrthoDB" id="232006at2"/>
<keyword evidence="7" id="KW-0282">Flagellum</keyword>
<evidence type="ECO:0000313" key="8">
    <source>
        <dbReference type="Proteomes" id="UP000315349"/>
    </source>
</evidence>
<evidence type="ECO:0000256" key="1">
    <source>
        <dbReference type="ARBA" id="ARBA00002591"/>
    </source>
</evidence>
<proteinExistence type="predicted"/>
<dbReference type="RefSeq" id="WP_145298449.1">
    <property type="nucleotide sequence ID" value="NZ_CP036299.1"/>
</dbReference>
<dbReference type="GO" id="GO:0071973">
    <property type="term" value="P:bacterial-type flagellum-dependent cell motility"/>
    <property type="evidence" value="ECO:0007669"/>
    <property type="project" value="InterPro"/>
</dbReference>
<evidence type="ECO:0000256" key="5">
    <source>
        <dbReference type="SAM" id="MobiDB-lite"/>
    </source>
</evidence>
<dbReference type="PRINTS" id="PR01010">
    <property type="entry name" value="FLGPRINGFLGI"/>
</dbReference>
<dbReference type="KEGG" id="peh:Spb1_18340"/>
<gene>
    <name evidence="7" type="ORF">Spb1_18340</name>
</gene>
<dbReference type="Pfam" id="PF02119">
    <property type="entry name" value="FlgI"/>
    <property type="match status" value="1"/>
</dbReference>
<evidence type="ECO:0000256" key="4">
    <source>
        <dbReference type="ARBA" id="ARBA00023143"/>
    </source>
</evidence>
<dbReference type="PANTHER" id="PTHR30381">
    <property type="entry name" value="FLAGELLAR P-RING PERIPLASMIC PROTEIN FLGI"/>
    <property type="match status" value="1"/>
</dbReference>
<feature type="signal peptide" evidence="6">
    <location>
        <begin position="1"/>
        <end position="26"/>
    </location>
</feature>
<feature type="compositionally biased region" description="Basic and acidic residues" evidence="5">
    <location>
        <begin position="638"/>
        <end position="658"/>
    </location>
</feature>
<sequence length="715" mass="78020" precursor="true">MISGHRFCWSLIVLLATTGFCATHMAMNPFKFGKSEKSKAASESKSEEEIEDEFATKTETPLIGTYASFAGLEPVVLEGVGLVVGLNGTGGDPAPSQFRSLLLEDMKRRNVPNPNQILASPNTALVVIKAYLPPLIEKGATIDVEVKIPESAQATSLEGGYLLDCDLTEHAFVPGRGLLEGHTFAKAKGPILTSSVLGGSKSEVELQKRMGRVLGGATVLRERDLAIFLRNDVRSVRNSSRIAEAIGIRFHDYDKSGIKMSMAEAKTDQKIILKIHPTYRENYPRYLQVIRSIAFRETTVTRRVRLQKLAKDIFEPDKAESASLQLEAVGKDAIPTLKGALEAPLLECQFYAAVALAYLGDTSGVDVLEKCVREEPAFRVFALSALSTIEDAESYVKLRELMSEPTAETRYGAFRAMWTASREEPFIRGIPLKDKQYQLHVLKTTGQPMTHVTLRTRPEIVLFGADQEFIAPMYATAGRGIMVTIPPGSRTVSVAKFAVGQADERKETSLRVADVIYAAAEMGASYPDIVQLLVQANRQQNLPGEFAMDALPKAGRFYSRPDADGSLPASRKARVGRENLSPNMFPISPEKAIGEESDPLALKTDAESLKAVTQKSDASEPSPADKNAEPSMASVRNDGSEKKPASRKTPEKSSEKNEPNSGLPSQSEPDDSPRAEKQSSSKPTADRSAADDEPDSSSEKIQSRWLPAFKRTPVK</sequence>
<dbReference type="Proteomes" id="UP000315349">
    <property type="component" value="Chromosome"/>
</dbReference>
<dbReference type="GO" id="GO:0009428">
    <property type="term" value="C:bacterial-type flagellum basal body, distal rod, P ring"/>
    <property type="evidence" value="ECO:0007669"/>
    <property type="project" value="InterPro"/>
</dbReference>